<feature type="compositionally biased region" description="Polar residues" evidence="9">
    <location>
        <begin position="117"/>
        <end position="127"/>
    </location>
</feature>
<feature type="region of interest" description="Disordered" evidence="9">
    <location>
        <begin position="110"/>
        <end position="172"/>
    </location>
</feature>
<comment type="caution">
    <text evidence="10">The sequence shown here is derived from an EMBL/GenBank/DDBJ whole genome shotgun (WGS) entry which is preliminary data.</text>
</comment>
<evidence type="ECO:0000256" key="1">
    <source>
        <dbReference type="ARBA" id="ARBA00004173"/>
    </source>
</evidence>
<evidence type="ECO:0000313" key="11">
    <source>
        <dbReference type="Proteomes" id="UP001642483"/>
    </source>
</evidence>
<keyword evidence="6" id="KW-0496">Mitochondrion</keyword>
<evidence type="ECO:0000256" key="2">
    <source>
        <dbReference type="ARBA" id="ARBA00022448"/>
    </source>
</evidence>
<dbReference type="PROSITE" id="PS51808">
    <property type="entry name" value="CHCH"/>
    <property type="match status" value="1"/>
</dbReference>
<feature type="compositionally biased region" description="Basic and acidic residues" evidence="9">
    <location>
        <begin position="128"/>
        <end position="141"/>
    </location>
</feature>
<evidence type="ECO:0008006" key="12">
    <source>
        <dbReference type="Google" id="ProtNLM"/>
    </source>
</evidence>
<proteinExistence type="predicted"/>
<evidence type="ECO:0000256" key="8">
    <source>
        <dbReference type="ARBA" id="ARBA00023284"/>
    </source>
</evidence>
<keyword evidence="11" id="KW-1185">Reference proteome</keyword>
<organism evidence="10 11">
    <name type="scientific">Clavelina lepadiformis</name>
    <name type="common">Light-bulb sea squirt</name>
    <name type="synonym">Ascidia lepadiformis</name>
    <dbReference type="NCBI Taxonomy" id="159417"/>
    <lineage>
        <taxon>Eukaryota</taxon>
        <taxon>Metazoa</taxon>
        <taxon>Chordata</taxon>
        <taxon>Tunicata</taxon>
        <taxon>Ascidiacea</taxon>
        <taxon>Aplousobranchia</taxon>
        <taxon>Clavelinidae</taxon>
        <taxon>Clavelina</taxon>
    </lineage>
</organism>
<dbReference type="EMBL" id="CAWYQH010000108">
    <property type="protein sequence ID" value="CAK8689338.1"/>
    <property type="molecule type" value="Genomic_DNA"/>
</dbReference>
<keyword evidence="5" id="KW-0811">Translocation</keyword>
<dbReference type="Proteomes" id="UP001642483">
    <property type="component" value="Unassembled WGS sequence"/>
</dbReference>
<dbReference type="PANTHER" id="PTHR21622">
    <property type="entry name" value="COILED-COIL-HELIX-COILED-COIL-HELIX DOMAIN CONTAINING 4"/>
    <property type="match status" value="1"/>
</dbReference>
<protein>
    <recommendedName>
        <fullName evidence="12">Mitochondrial intermembrane space import and assembly protein 40</fullName>
    </recommendedName>
</protein>
<sequence length="172" mass="19131">MSFCRKEGKDKIIFVTEEYLETPSNTVLLPDNPDEVDTSNVGAILPNGEINWDCPCLGNLPNGPCGQNFRDAFSCWVENRNDEATFAEKCWDNFTKWEGCISEHRDIYRPSGDDDTSVSATDLSESTVIKENEALPYKDNEAVNNNIEESEPKTSGHKEDSNRAIAAASTSK</sequence>
<keyword evidence="2" id="KW-0813">Transport</keyword>
<keyword evidence="7" id="KW-1015">Disulfide bond</keyword>
<comment type="subcellular location">
    <subcellularLocation>
        <location evidence="1">Mitochondrion</location>
    </subcellularLocation>
</comment>
<keyword evidence="4" id="KW-0560">Oxidoreductase</keyword>
<evidence type="ECO:0000256" key="3">
    <source>
        <dbReference type="ARBA" id="ARBA00022927"/>
    </source>
</evidence>
<evidence type="ECO:0000256" key="4">
    <source>
        <dbReference type="ARBA" id="ARBA00023002"/>
    </source>
</evidence>
<dbReference type="PANTHER" id="PTHR21622:SF0">
    <property type="entry name" value="COILED-COIL-HELIX-COILED-COIL-HELIX DOMAIN CONTAINING 4"/>
    <property type="match status" value="1"/>
</dbReference>
<reference evidence="10 11" key="1">
    <citation type="submission" date="2024-02" db="EMBL/GenBank/DDBJ databases">
        <authorList>
            <person name="Daric V."/>
            <person name="Darras S."/>
        </authorList>
    </citation>
    <scope>NUCLEOTIDE SEQUENCE [LARGE SCALE GENOMIC DNA]</scope>
</reference>
<accession>A0ABP0GCZ0</accession>
<feature type="compositionally biased region" description="Basic and acidic residues" evidence="9">
    <location>
        <begin position="150"/>
        <end position="162"/>
    </location>
</feature>
<dbReference type="Gene3D" id="1.10.287.2900">
    <property type="match status" value="1"/>
</dbReference>
<gene>
    <name evidence="10" type="ORF">CVLEPA_LOCUS21357</name>
</gene>
<dbReference type="InterPro" id="IPR039289">
    <property type="entry name" value="CHCHD4"/>
</dbReference>
<evidence type="ECO:0000256" key="5">
    <source>
        <dbReference type="ARBA" id="ARBA00023010"/>
    </source>
</evidence>
<evidence type="ECO:0000256" key="9">
    <source>
        <dbReference type="SAM" id="MobiDB-lite"/>
    </source>
</evidence>
<evidence type="ECO:0000256" key="7">
    <source>
        <dbReference type="ARBA" id="ARBA00023157"/>
    </source>
</evidence>
<evidence type="ECO:0000256" key="6">
    <source>
        <dbReference type="ARBA" id="ARBA00023128"/>
    </source>
</evidence>
<keyword evidence="8" id="KW-0676">Redox-active center</keyword>
<name>A0ABP0GCZ0_CLALP</name>
<keyword evidence="3" id="KW-0653">Protein transport</keyword>
<evidence type="ECO:0000313" key="10">
    <source>
        <dbReference type="EMBL" id="CAK8689338.1"/>
    </source>
</evidence>